<dbReference type="Proteomes" id="UP000030661">
    <property type="component" value="Unassembled WGS sequence"/>
</dbReference>
<feature type="domain" description="Rubrerythrin diiron-binding" evidence="1">
    <location>
        <begin position="9"/>
        <end position="56"/>
    </location>
</feature>
<dbReference type="InterPro" id="IPR009078">
    <property type="entry name" value="Ferritin-like_SF"/>
</dbReference>
<dbReference type="Pfam" id="PF02915">
    <property type="entry name" value="Rubrerythrin"/>
    <property type="match status" value="2"/>
</dbReference>
<dbReference type="InterPro" id="IPR003251">
    <property type="entry name" value="Rr_diiron-bd_dom"/>
</dbReference>
<dbReference type="eggNOG" id="COG1633">
    <property type="taxonomic scope" value="Bacteria"/>
</dbReference>
<dbReference type="Gene3D" id="1.20.1260.10">
    <property type="match status" value="1"/>
</dbReference>
<dbReference type="CDD" id="cd01045">
    <property type="entry name" value="Ferritin_like_AB"/>
    <property type="match status" value="1"/>
</dbReference>
<dbReference type="PANTHER" id="PTHR33531:SF10">
    <property type="entry name" value="BLR7895 PROTEIN"/>
    <property type="match status" value="1"/>
</dbReference>
<dbReference type="EMBL" id="DF820477">
    <property type="protein sequence ID" value="GAK61171.1"/>
    <property type="molecule type" value="Genomic_DNA"/>
</dbReference>
<keyword evidence="3" id="KW-1185">Reference proteome</keyword>
<organism evidence="2">
    <name type="scientific">Vecturithrix granuli</name>
    <dbReference type="NCBI Taxonomy" id="1499967"/>
    <lineage>
        <taxon>Bacteria</taxon>
        <taxon>Candidatus Moduliflexota</taxon>
        <taxon>Candidatus Vecturitrichia</taxon>
        <taxon>Candidatus Vecturitrichales</taxon>
        <taxon>Candidatus Vecturitrichaceae</taxon>
        <taxon>Candidatus Vecturithrix</taxon>
    </lineage>
</organism>
<accession>A0A081C9B6</accession>
<dbReference type="STRING" id="1499967.U27_01070"/>
<evidence type="ECO:0000313" key="3">
    <source>
        <dbReference type="Proteomes" id="UP000030661"/>
    </source>
</evidence>
<dbReference type="HOGENOM" id="CLU_119858_2_0_0"/>
<protein>
    <submittedName>
        <fullName evidence="2">Rubrerythrin</fullName>
    </submittedName>
</protein>
<feature type="domain" description="Rubrerythrin diiron-binding" evidence="1">
    <location>
        <begin position="94"/>
        <end position="148"/>
    </location>
</feature>
<proteinExistence type="predicted"/>
<dbReference type="AlphaFoldDB" id="A0A081C9B6"/>
<gene>
    <name evidence="2" type="ORF">U27_01070</name>
</gene>
<dbReference type="GO" id="GO:0016491">
    <property type="term" value="F:oxidoreductase activity"/>
    <property type="evidence" value="ECO:0007669"/>
    <property type="project" value="InterPro"/>
</dbReference>
<sequence length="151" mass="17350">MKQFRSVDDILDFAISEEEAAAEFYRQLASTVSTPVMQQVFEEFAMEEVVHKQKLLLVKEQRLLLPAEDTIVELWKGEIVVDSVSENALEYQQALQLAIDKEKAAFKMYHDLAGVADDAALKSLFMTLAEEEAKHKVRFEVEYDKQFLTDN</sequence>
<dbReference type="PANTHER" id="PTHR33531">
    <property type="entry name" value="RUBRERYTHRIN SUBFAMILY"/>
    <property type="match status" value="1"/>
</dbReference>
<dbReference type="GO" id="GO:0046872">
    <property type="term" value="F:metal ion binding"/>
    <property type="evidence" value="ECO:0007669"/>
    <property type="project" value="InterPro"/>
</dbReference>
<dbReference type="SUPFAM" id="SSF47240">
    <property type="entry name" value="Ferritin-like"/>
    <property type="match status" value="1"/>
</dbReference>
<evidence type="ECO:0000259" key="1">
    <source>
        <dbReference type="Pfam" id="PF02915"/>
    </source>
</evidence>
<reference evidence="2" key="1">
    <citation type="journal article" date="2015" name="PeerJ">
        <title>First genomic representation of candidate bacterial phylum KSB3 points to enhanced environmental sensing as a trigger of wastewater bulking.</title>
        <authorList>
            <person name="Sekiguchi Y."/>
            <person name="Ohashi A."/>
            <person name="Parks D.H."/>
            <person name="Yamauchi T."/>
            <person name="Tyson G.W."/>
            <person name="Hugenholtz P."/>
        </authorList>
    </citation>
    <scope>NUCLEOTIDE SEQUENCE [LARGE SCALE GENOMIC DNA]</scope>
</reference>
<evidence type="ECO:0000313" key="2">
    <source>
        <dbReference type="EMBL" id="GAK61171.1"/>
    </source>
</evidence>
<name>A0A081C9B6_VECG1</name>
<dbReference type="InterPro" id="IPR012347">
    <property type="entry name" value="Ferritin-like"/>
</dbReference>